<dbReference type="NCBIfam" id="TIGR01643">
    <property type="entry name" value="YD_repeat_2x"/>
    <property type="match status" value="3"/>
</dbReference>
<keyword evidence="5" id="KW-1185">Reference proteome</keyword>
<dbReference type="Gene3D" id="2.180.10.10">
    <property type="entry name" value="RHS repeat-associated core"/>
    <property type="match status" value="2"/>
</dbReference>
<gene>
    <name evidence="4" type="ORF">FHX73_114770</name>
</gene>
<feature type="compositionally biased region" description="Polar residues" evidence="1">
    <location>
        <begin position="1683"/>
        <end position="1701"/>
    </location>
</feature>
<feature type="region of interest" description="Disordered" evidence="1">
    <location>
        <begin position="1257"/>
        <end position="1281"/>
    </location>
</feature>
<dbReference type="SMART" id="SM00306">
    <property type="entry name" value="HintN"/>
    <property type="match status" value="1"/>
</dbReference>
<dbReference type="InterPro" id="IPR003587">
    <property type="entry name" value="Hint_dom_N"/>
</dbReference>
<dbReference type="NCBIfam" id="TIGR03696">
    <property type="entry name" value="Rhs_assc_core"/>
    <property type="match status" value="1"/>
</dbReference>
<dbReference type="Gene3D" id="2.170.16.10">
    <property type="entry name" value="Hedgehog/Intein (Hint) domain"/>
    <property type="match status" value="1"/>
</dbReference>
<feature type="region of interest" description="Disordered" evidence="1">
    <location>
        <begin position="34"/>
        <end position="106"/>
    </location>
</feature>
<dbReference type="PANTHER" id="PTHR32305">
    <property type="match status" value="1"/>
</dbReference>
<dbReference type="Pfam" id="PF07591">
    <property type="entry name" value="PT-HINT"/>
    <property type="match status" value="1"/>
</dbReference>
<feature type="region of interest" description="Disordered" evidence="1">
    <location>
        <begin position="1744"/>
        <end position="1763"/>
    </location>
</feature>
<organism evidence="4 5">
    <name type="scientific">Kitasatospora viridis</name>
    <dbReference type="NCBI Taxonomy" id="281105"/>
    <lineage>
        <taxon>Bacteria</taxon>
        <taxon>Bacillati</taxon>
        <taxon>Actinomycetota</taxon>
        <taxon>Actinomycetes</taxon>
        <taxon>Kitasatosporales</taxon>
        <taxon>Streptomycetaceae</taxon>
        <taxon>Kitasatospora</taxon>
    </lineage>
</organism>
<dbReference type="EMBL" id="VIWT01000001">
    <property type="protein sequence ID" value="TWG00890.1"/>
    <property type="molecule type" value="Genomic_DNA"/>
</dbReference>
<feature type="signal peptide" evidence="2">
    <location>
        <begin position="1"/>
        <end position="19"/>
    </location>
</feature>
<evidence type="ECO:0000259" key="3">
    <source>
        <dbReference type="SMART" id="SM00306"/>
    </source>
</evidence>
<dbReference type="Pfam" id="PF05593">
    <property type="entry name" value="RHS_repeat"/>
    <property type="match status" value="1"/>
</dbReference>
<proteinExistence type="predicted"/>
<sequence length="2411" mass="249344">MVFAALLTLVVAPSTTAFAAARLRADRIWNPPNTPLGSATKPVKGVNLKPTGVQPPRFPVPTTWKPVPVPTGRAGKSTVTVGADSPEARAARAATGGTSSASAGGTPVQAGELPVFVSAAPDTAAVTRSVAVAVTDAGGGSAAGAETPLVSLTGQAADRLQVKLDVNALGGGPWADRARLVELPACALTTPTAAQCRTQTPVAATLDTVAGTLTADVALPAAKASSEAAGTAQPDTAQGANGAADPMVLAAAPTPNGPAGNYAATSLNPSMSWTAGSNAGTFTYSYPIQLPPPLGGSAPTVALSYDSSAVDGKTSAQNAQSSWIGAGWDYQPGFIERSYKPCSKDGIANSGDQCWAGQNAVISIAGHSGPIVRDDATGVWRLQSDNGSKIEQLTGAPNGLPTGEYWRLTTSDGTQYYFGQNHLPGGDGSDTATNSAWGVPVYSPNPGDPCYSSSSGQASSCTMGWRWNLDYVVDPHQNLTTYTYTPETNQYLQGGGQNSGKGTAVGYTRGGNLKTIAYGQRLSEQVAAKGILQAAALVTFNTSERCLPSGTITCDPSQRTKANQSYWPDVPLDQVCDGTTSCSNYTPSFFTTKRLTSITTSVLVGNSYSSVDTWALSQSLLDPGDGTPASLWLSSITHTGSTGGTTTSLPAVTFTAVEKPNRVAGLVPAEPAFNQPRIQQITTETGGQTNVIYSDPACTQTSSPVEDSNTKPCMPVKWYLPGSSSTTPVSDWFNKYLVTEVTQQDGTTGAVLVRTDYTYNGDAAWHRDDSPYIDPATRSWDSFRGYQSVTITTGGALPGEAPKTQQTVTYLRGMDGDYKADGTQRSVSVASPLGGTVTDSNWLAGSTLATQAFNQAGGQPVSMTGSSYGNQQTTATQAEPGGMPPLIARYGASQATSTSQSALANGSWRTTKVVTTTDPAHGNRVLTSDDLGDGTNATPEICTTDSYATSSNPSITSLLDETKAVAGSCGTAPTATNTVSDARTLFDNLPFGQVGPAGDPTSTQKLDHYDTSGNPVYTNTGAASYDIYGRLVGTSTSDGSTYGPSGTQLTSPSVVVATTTTAYTPATGALPTKVASTGPTGWVQSITQDPGRLLPLTSTDPNGEVTTEQYDGLGRLTAMWAPDRATNLSATVAYTYAVNGTSAPSTVTTRTLRETLPGSTDFSWQTQIYDGLGRLRQTQQTNPTGGAGRLISDAVYDSHGWTVKSSAPYWDPNTLPNSTVFSPQDSQVPAQTWSTYDGMGRVTNSAFMSYAQPQWSTTTSYPGVDRTDTTPPQGGDPVSKISDARGRTTALWQYHTTNPTGQASDADVTTYGYTPGGQLASRTDSSGNAWTYHYDLQGRQTSATDPDTGTSQVFYDVNSRVDHTVDAKGGTIAYSYDTLGRKTGTYTGSVSPANQLAGWTYDTLAKGQLTSSTRYVGGSSGQAYTEAVTGYDTAYRPQGTSITIPSSEGGLAGTYTTSTTYNPVLGTVATTTLPALGGLPSETVGYDYTVTGSLLDSAGNDYLVDRVVTDAYGRPTRTTVGAPGNQVVSTQQWDQATGHLITSWIDRQTETVSADKIGYTYNPAGAVTSVTDNQDATTTDRQCFTYDYLGRLTNAWTDTGGTTTRPTGAWTDSSGATQGSGASASVPGIGGCTNANGPAGSGSSLSIGGPAPYWQTYGYDATGNRKTLVQHDPTGNTAKDITTTETFGAPGSLNTPTSAPNTGGGTGGPHALLSSTTSAATGNSTASYQYDPLGNTTSVTGTSGTTTLTWDGEDKLSSATTTGQQAGTTYLYDADGNQLIRRDPGKTTVNLGPDELTLDTSSGSTSDVRYYGSPGGITVTRVTAATGGGTLVYQAADPHGTSSIQIANDAAQTVTRRLSDPFGNPRGTQPATGTWSGDKAFVAGTLDPATGLTNLGAREYQPATGRFLNPDPVIADADPQQWNGYAYGDNDPTNLSDPNGTCPADICGAGTPIGGTGTGGTPVRYVADGSGIPSQSLTFGQPAHVTTSTAKNPYDVPYKEDKGDIYIWGVRVPSQKELDARAETDSKDYGHNLTVWAQGVCDGGFDDPQSPSPVDNFCNAASKVGLLGGNMTGRDPFGIADVIDCVGHGKNCTAAVVDVALLAVPAGLGKVAEALRGADAVGAAADAAGGLAADGERSIVEQLAGCTTNSFPGNTQVVLADGSSKPIDQVRVGDHVLATDPQSGQTKAEPVTATITTPDDQDLTDLAIQDPHGTTTGALTTTWHHPFWDVTEGKWVDASQLKPGEQLRRPDSSTTEVVSVHNRHGDLVTHNLTVAQIHTYYVLAGNTPVLVHNSDGPCGTHLALGLTQERASGANLAQFAGEQGAVIWKDPQFADLFPNGSWSDTALRSMIDRVVSGGGKISFNLQGVQDVEGVIAGRTAPGLPTSIELQHICGSAGVRAATTFLNGSAPC</sequence>
<accession>A0A561UNF5</accession>
<evidence type="ECO:0000256" key="2">
    <source>
        <dbReference type="SAM" id="SignalP"/>
    </source>
</evidence>
<feature type="region of interest" description="Disordered" evidence="1">
    <location>
        <begin position="1599"/>
        <end position="1625"/>
    </location>
</feature>
<feature type="region of interest" description="Disordered" evidence="1">
    <location>
        <begin position="1683"/>
        <end position="1717"/>
    </location>
</feature>
<dbReference type="InterPro" id="IPR050708">
    <property type="entry name" value="T6SS_VgrG/RHS"/>
</dbReference>
<evidence type="ECO:0000313" key="4">
    <source>
        <dbReference type="EMBL" id="TWG00890.1"/>
    </source>
</evidence>
<evidence type="ECO:0000313" key="5">
    <source>
        <dbReference type="Proteomes" id="UP000317940"/>
    </source>
</evidence>
<feature type="chain" id="PRO_5021983279" evidence="2">
    <location>
        <begin position="20"/>
        <end position="2411"/>
    </location>
</feature>
<protein>
    <submittedName>
        <fullName evidence="4">RHS repeat-associated protein</fullName>
    </submittedName>
</protein>
<dbReference type="Proteomes" id="UP000317940">
    <property type="component" value="Unassembled WGS sequence"/>
</dbReference>
<dbReference type="InterPro" id="IPR036844">
    <property type="entry name" value="Hint_dom_sf"/>
</dbReference>
<feature type="compositionally biased region" description="Polar residues" evidence="1">
    <location>
        <begin position="1866"/>
        <end position="1875"/>
    </location>
</feature>
<dbReference type="InterPro" id="IPR022385">
    <property type="entry name" value="Rhs_assc_core"/>
</dbReference>
<feature type="region of interest" description="Disordered" evidence="1">
    <location>
        <begin position="1858"/>
        <end position="1877"/>
    </location>
</feature>
<reference evidence="4 5" key="1">
    <citation type="submission" date="2019-06" db="EMBL/GenBank/DDBJ databases">
        <title>Sequencing the genomes of 1000 actinobacteria strains.</title>
        <authorList>
            <person name="Klenk H.-P."/>
        </authorList>
    </citation>
    <scope>NUCLEOTIDE SEQUENCE [LARGE SCALE GENOMIC DNA]</scope>
    <source>
        <strain evidence="4 5">DSM 44826</strain>
    </source>
</reference>
<dbReference type="InterPro" id="IPR031325">
    <property type="entry name" value="RHS_repeat"/>
</dbReference>
<keyword evidence="2" id="KW-0732">Signal</keyword>
<feature type="region of interest" description="Disordered" evidence="1">
    <location>
        <begin position="1085"/>
        <end position="1104"/>
    </location>
</feature>
<comment type="caution">
    <text evidence="4">The sequence shown here is derived from an EMBL/GenBank/DDBJ whole genome shotgun (WGS) entry which is preliminary data.</text>
</comment>
<dbReference type="SUPFAM" id="SSF51294">
    <property type="entry name" value="Hedgehog/intein (Hint) domain"/>
    <property type="match status" value="1"/>
</dbReference>
<dbReference type="CDD" id="cd00081">
    <property type="entry name" value="Hint"/>
    <property type="match status" value="1"/>
</dbReference>
<dbReference type="PANTHER" id="PTHR32305:SF17">
    <property type="entry name" value="TRNA NUCLEASE WAPA"/>
    <property type="match status" value="1"/>
</dbReference>
<name>A0A561UNF5_9ACTN</name>
<feature type="domain" description="Hint" evidence="3">
    <location>
        <begin position="2148"/>
        <end position="2251"/>
    </location>
</feature>
<feature type="compositionally biased region" description="Low complexity" evidence="1">
    <location>
        <begin position="91"/>
        <end position="106"/>
    </location>
</feature>
<dbReference type="InterPro" id="IPR006530">
    <property type="entry name" value="YD"/>
</dbReference>
<evidence type="ECO:0000256" key="1">
    <source>
        <dbReference type="SAM" id="MobiDB-lite"/>
    </source>
</evidence>